<protein>
    <submittedName>
        <fullName evidence="2">Uncharacterized protein</fullName>
    </submittedName>
</protein>
<evidence type="ECO:0000256" key="1">
    <source>
        <dbReference type="SAM" id="MobiDB-lite"/>
    </source>
</evidence>
<accession>A0A8H7UY47</accession>
<comment type="caution">
    <text evidence="2">The sequence shown here is derived from an EMBL/GenBank/DDBJ whole genome shotgun (WGS) entry which is preliminary data.</text>
</comment>
<sequence length="351" mass="38652">MEPVACSQQFYSPVNKTDTGLRSPIEDDNFKFVYPTLDPNVPSSTTGMEHASYQLEHPANTQMELPSLNQPGHTPLEIPSFSQMASSIFMPARVGFPPLGLFPRPPLINPKPGPFTHRQPDLVSCSNNALAPYFGFPFTSQSEFNASFQNELPVQKVLEPAVCTEPPRIHRPQALGQVNFKPALRGSPQPVLHSGYEPLTEPYPAAHSEPDPAAPTPSRNSFEFPAHARSRKKKVPSGRTTSLTDMDFSIPGITKLPCRHILAVSFVSNKVPLSVVHQRWRISYAKGNVATVAEVSAELGKDSPPESGSQQESVDLLKDMDALIIKYSTDRLDTDLILEIVEIQASFHYLS</sequence>
<dbReference type="Proteomes" id="UP000603453">
    <property type="component" value="Unassembled WGS sequence"/>
</dbReference>
<gene>
    <name evidence="2" type="ORF">INT47_009802</name>
</gene>
<proteinExistence type="predicted"/>
<reference evidence="2" key="1">
    <citation type="submission" date="2020-12" db="EMBL/GenBank/DDBJ databases">
        <title>Metabolic potential, ecology and presence of endohyphal bacteria is reflected in genomic diversity of Mucoromycotina.</title>
        <authorList>
            <person name="Muszewska A."/>
            <person name="Okrasinska A."/>
            <person name="Steczkiewicz K."/>
            <person name="Drgas O."/>
            <person name="Orlowska M."/>
            <person name="Perlinska-Lenart U."/>
            <person name="Aleksandrzak-Piekarczyk T."/>
            <person name="Szatraj K."/>
            <person name="Zielenkiewicz U."/>
            <person name="Pilsyk S."/>
            <person name="Malc E."/>
            <person name="Mieczkowski P."/>
            <person name="Kruszewska J.S."/>
            <person name="Biernat P."/>
            <person name="Pawlowska J."/>
        </authorList>
    </citation>
    <scope>NUCLEOTIDE SEQUENCE</scope>
    <source>
        <strain evidence="2">WA0000017839</strain>
    </source>
</reference>
<dbReference type="AlphaFoldDB" id="A0A8H7UY47"/>
<name>A0A8H7UY47_9FUNG</name>
<organism evidence="2 3">
    <name type="scientific">Mucor saturninus</name>
    <dbReference type="NCBI Taxonomy" id="64648"/>
    <lineage>
        <taxon>Eukaryota</taxon>
        <taxon>Fungi</taxon>
        <taxon>Fungi incertae sedis</taxon>
        <taxon>Mucoromycota</taxon>
        <taxon>Mucoromycotina</taxon>
        <taxon>Mucoromycetes</taxon>
        <taxon>Mucorales</taxon>
        <taxon>Mucorineae</taxon>
        <taxon>Mucoraceae</taxon>
        <taxon>Mucor</taxon>
    </lineage>
</organism>
<keyword evidence="3" id="KW-1185">Reference proteome</keyword>
<evidence type="ECO:0000313" key="3">
    <source>
        <dbReference type="Proteomes" id="UP000603453"/>
    </source>
</evidence>
<evidence type="ECO:0000313" key="2">
    <source>
        <dbReference type="EMBL" id="KAG2198397.1"/>
    </source>
</evidence>
<dbReference type="EMBL" id="JAEPRD010000112">
    <property type="protein sequence ID" value="KAG2198397.1"/>
    <property type="molecule type" value="Genomic_DNA"/>
</dbReference>
<dbReference type="OrthoDB" id="2379842at2759"/>
<feature type="region of interest" description="Disordered" evidence="1">
    <location>
        <begin position="191"/>
        <end position="244"/>
    </location>
</feature>